<sequence>MKFVPKVPQTPIYVITAVLYFLKSTQQRGPVVPVHKRDTLQKYEKGSLMDLMKSSCKSNDIKAWFVRKYLAKLSSMLW</sequence>
<comment type="caution">
    <text evidence="1">The sequence shown here is derived from an EMBL/GenBank/DDBJ whole genome shotgun (WGS) entry which is preliminary data.</text>
</comment>
<accession>A0AAD9UT01</accession>
<evidence type="ECO:0000313" key="2">
    <source>
        <dbReference type="Proteomes" id="UP001249851"/>
    </source>
</evidence>
<proteinExistence type="predicted"/>
<dbReference type="EMBL" id="JARQWQ010000143">
    <property type="protein sequence ID" value="KAK2548582.1"/>
    <property type="molecule type" value="Genomic_DNA"/>
</dbReference>
<reference evidence="1" key="2">
    <citation type="journal article" date="2023" name="Science">
        <title>Genomic signatures of disease resistance in endangered staghorn corals.</title>
        <authorList>
            <person name="Vollmer S.V."/>
            <person name="Selwyn J.D."/>
            <person name="Despard B.A."/>
            <person name="Roesel C.L."/>
        </authorList>
    </citation>
    <scope>NUCLEOTIDE SEQUENCE</scope>
    <source>
        <strain evidence="1">K2</strain>
    </source>
</reference>
<keyword evidence="2" id="KW-1185">Reference proteome</keyword>
<name>A0AAD9UT01_ACRCE</name>
<dbReference type="Proteomes" id="UP001249851">
    <property type="component" value="Unassembled WGS sequence"/>
</dbReference>
<organism evidence="1 2">
    <name type="scientific">Acropora cervicornis</name>
    <name type="common">Staghorn coral</name>
    <dbReference type="NCBI Taxonomy" id="6130"/>
    <lineage>
        <taxon>Eukaryota</taxon>
        <taxon>Metazoa</taxon>
        <taxon>Cnidaria</taxon>
        <taxon>Anthozoa</taxon>
        <taxon>Hexacorallia</taxon>
        <taxon>Scleractinia</taxon>
        <taxon>Astrocoeniina</taxon>
        <taxon>Acroporidae</taxon>
        <taxon>Acropora</taxon>
    </lineage>
</organism>
<reference evidence="1" key="1">
    <citation type="journal article" date="2023" name="G3 (Bethesda)">
        <title>Whole genome assembly and annotation of the endangered Caribbean coral Acropora cervicornis.</title>
        <authorList>
            <person name="Selwyn J.D."/>
            <person name="Vollmer S.V."/>
        </authorList>
    </citation>
    <scope>NUCLEOTIDE SEQUENCE</scope>
    <source>
        <strain evidence="1">K2</strain>
    </source>
</reference>
<evidence type="ECO:0000313" key="1">
    <source>
        <dbReference type="EMBL" id="KAK2548582.1"/>
    </source>
</evidence>
<gene>
    <name evidence="1" type="ORF">P5673_031172</name>
</gene>
<protein>
    <submittedName>
        <fullName evidence="1">Uncharacterized protein</fullName>
    </submittedName>
</protein>
<dbReference type="AlphaFoldDB" id="A0AAD9UT01"/>